<feature type="transmembrane region" description="Helical" evidence="2">
    <location>
        <begin position="103"/>
        <end position="126"/>
    </location>
</feature>
<proteinExistence type="predicted"/>
<gene>
    <name evidence="3" type="ORF">BJL86_3168</name>
</gene>
<feature type="transmembrane region" description="Helical" evidence="2">
    <location>
        <begin position="146"/>
        <end position="166"/>
    </location>
</feature>
<organism evidence="3 4">
    <name type="scientific">Dietzia timorensis</name>
    <dbReference type="NCBI Taxonomy" id="499555"/>
    <lineage>
        <taxon>Bacteria</taxon>
        <taxon>Bacillati</taxon>
        <taxon>Actinomycetota</taxon>
        <taxon>Actinomycetes</taxon>
        <taxon>Mycobacteriales</taxon>
        <taxon>Dietziaceae</taxon>
        <taxon>Dietzia</taxon>
    </lineage>
</organism>
<evidence type="ECO:0000256" key="1">
    <source>
        <dbReference type="SAM" id="MobiDB-lite"/>
    </source>
</evidence>
<dbReference type="AlphaFoldDB" id="A0A173LR15"/>
<feature type="transmembrane region" description="Helical" evidence="2">
    <location>
        <begin position="194"/>
        <end position="211"/>
    </location>
</feature>
<sequence length="320" mass="33477">MTYDPNQYGNNPYNPGGNDGGQNPGYGDQNFGGQQNPGYGGQPGYGQQGYGGQGYGHQGFGGQPGYDPNSPQQDRQVVTVQGLDVGQVISFAWQGFANNPAGWIVYGLALVAAMIVAFIPMGGAMVSMINDASNSASGEISATSTSGFLGASLFSTVLIVVLAGTLSNMGYQAALRCADGEKLSVGDFFKLRNFGNYILLLVIFGVVSMLLNLIPILGAIVMLVLAIIVYFAPLAAVDGNSLGSSFRISKDIVSKNLGLCLLCAIVFALLGFIGGIIIIGYIIVAPMQQIGAAFVYRAATSGHAPQQQNFVPQPDYPQNF</sequence>
<feature type="transmembrane region" description="Helical" evidence="2">
    <location>
        <begin position="257"/>
        <end position="284"/>
    </location>
</feature>
<dbReference type="RefSeq" id="WP_067478885.1">
    <property type="nucleotide sequence ID" value="NZ_CP015961.1"/>
</dbReference>
<reference evidence="3 4" key="1">
    <citation type="submission" date="2016-06" db="EMBL/GenBank/DDBJ databases">
        <title>Complete genome sequence of a saline-alkali tolerant type strain Dietzia timorensis ID05-A0528T.</title>
        <authorList>
            <person name="Wu X."/>
        </authorList>
    </citation>
    <scope>NUCLEOTIDE SEQUENCE [LARGE SCALE GENOMIC DNA]</scope>
    <source>
        <strain evidence="3 4">ID05-A0528</strain>
    </source>
</reference>
<dbReference type="OrthoDB" id="4405826at2"/>
<feature type="region of interest" description="Disordered" evidence="1">
    <location>
        <begin position="1"/>
        <end position="74"/>
    </location>
</feature>
<feature type="compositionally biased region" description="Low complexity" evidence="1">
    <location>
        <begin position="25"/>
        <end position="37"/>
    </location>
</feature>
<dbReference type="Proteomes" id="UP000186104">
    <property type="component" value="Chromosome"/>
</dbReference>
<keyword evidence="2" id="KW-1133">Transmembrane helix</keyword>
<dbReference type="STRING" id="499555.BJL86_3168"/>
<accession>A0A173LR15</accession>
<feature type="compositionally biased region" description="Low complexity" evidence="1">
    <location>
        <begin position="1"/>
        <end position="16"/>
    </location>
</feature>
<name>A0A173LR15_9ACTN</name>
<evidence type="ECO:0000313" key="3">
    <source>
        <dbReference type="EMBL" id="ANI93927.1"/>
    </source>
</evidence>
<dbReference type="EMBL" id="CP015961">
    <property type="protein sequence ID" value="ANI93927.1"/>
    <property type="molecule type" value="Genomic_DNA"/>
</dbReference>
<evidence type="ECO:0000313" key="4">
    <source>
        <dbReference type="Proteomes" id="UP000186104"/>
    </source>
</evidence>
<keyword evidence="2" id="KW-0472">Membrane</keyword>
<keyword evidence="4" id="KW-1185">Reference proteome</keyword>
<protein>
    <submittedName>
        <fullName evidence="3">Uncharacterized protein</fullName>
    </submittedName>
</protein>
<keyword evidence="2" id="KW-0812">Transmembrane</keyword>
<dbReference type="KEGG" id="dtm:BJL86_3168"/>
<feature type="transmembrane region" description="Helical" evidence="2">
    <location>
        <begin position="217"/>
        <end position="237"/>
    </location>
</feature>
<feature type="compositionally biased region" description="Gly residues" evidence="1">
    <location>
        <begin position="38"/>
        <end position="64"/>
    </location>
</feature>
<evidence type="ECO:0000256" key="2">
    <source>
        <dbReference type="SAM" id="Phobius"/>
    </source>
</evidence>